<dbReference type="AlphaFoldDB" id="A0A816HP91"/>
<evidence type="ECO:0000313" key="1">
    <source>
        <dbReference type="EMBL" id="CAF1688041.1"/>
    </source>
</evidence>
<name>A0A816HP91_ADIRI</name>
<reference evidence="1" key="1">
    <citation type="submission" date="2021-02" db="EMBL/GenBank/DDBJ databases">
        <authorList>
            <person name="Nowell W R."/>
        </authorList>
    </citation>
    <scope>NUCLEOTIDE SEQUENCE</scope>
</reference>
<organism evidence="1 2">
    <name type="scientific">Adineta ricciae</name>
    <name type="common">Rotifer</name>
    <dbReference type="NCBI Taxonomy" id="249248"/>
    <lineage>
        <taxon>Eukaryota</taxon>
        <taxon>Metazoa</taxon>
        <taxon>Spiralia</taxon>
        <taxon>Gnathifera</taxon>
        <taxon>Rotifera</taxon>
        <taxon>Eurotatoria</taxon>
        <taxon>Bdelloidea</taxon>
        <taxon>Adinetida</taxon>
        <taxon>Adinetidae</taxon>
        <taxon>Adineta</taxon>
    </lineage>
</organism>
<accession>A0A816HP91</accession>
<protein>
    <submittedName>
        <fullName evidence="1">Uncharacterized protein</fullName>
    </submittedName>
</protein>
<sequence length="139" mass="16379">MRSSPTLHQVCSSDFIGQHWIGLMRFSDDKVWPRLPWRGFSARHFRLLFTLCQLANSSVNDILQRFATQSFITLNAISKDDFNIQTNITFNQFTELFIMNFDLLVNLGQLFTQIDQPYTMGDNAKFFDRFLRNETDDEH</sequence>
<feature type="non-terminal residue" evidence="1">
    <location>
        <position position="139"/>
    </location>
</feature>
<evidence type="ECO:0000313" key="2">
    <source>
        <dbReference type="Proteomes" id="UP000663828"/>
    </source>
</evidence>
<gene>
    <name evidence="1" type="ORF">XAT740_LOCUS62671</name>
</gene>
<proteinExistence type="predicted"/>
<comment type="caution">
    <text evidence="1">The sequence shown here is derived from an EMBL/GenBank/DDBJ whole genome shotgun (WGS) entry which is preliminary data.</text>
</comment>
<keyword evidence="2" id="KW-1185">Reference proteome</keyword>
<dbReference type="Proteomes" id="UP000663828">
    <property type="component" value="Unassembled WGS sequence"/>
</dbReference>
<dbReference type="EMBL" id="CAJNOR010017997">
    <property type="protein sequence ID" value="CAF1688041.1"/>
    <property type="molecule type" value="Genomic_DNA"/>
</dbReference>